<keyword evidence="3 4" id="KW-0067">ATP-binding</keyword>
<evidence type="ECO:0000256" key="1">
    <source>
        <dbReference type="ARBA" id="ARBA00022598"/>
    </source>
</evidence>
<dbReference type="AlphaFoldDB" id="A0A841HPW7"/>
<dbReference type="InterPro" id="IPR050141">
    <property type="entry name" value="GCL_type2/YbdK_subfam"/>
</dbReference>
<dbReference type="HAMAP" id="MF_01609">
    <property type="entry name" value="Glu_cys_ligase_2"/>
    <property type="match status" value="1"/>
</dbReference>
<accession>A0A841HPW7</accession>
<dbReference type="GO" id="GO:0004357">
    <property type="term" value="F:glutamate-cysteine ligase activity"/>
    <property type="evidence" value="ECO:0007669"/>
    <property type="project" value="UniProtKB-EC"/>
</dbReference>
<comment type="caution">
    <text evidence="5">The sequence shown here is derived from an EMBL/GenBank/DDBJ whole genome shotgun (WGS) entry which is preliminary data.</text>
</comment>
<dbReference type="GO" id="GO:0042398">
    <property type="term" value="P:modified amino acid biosynthetic process"/>
    <property type="evidence" value="ECO:0007669"/>
    <property type="project" value="InterPro"/>
</dbReference>
<reference evidence="5 6" key="1">
    <citation type="submission" date="2020-08" db="EMBL/GenBank/DDBJ databases">
        <title>Genomic Encyclopedia of Type Strains, Phase IV (KMG-IV): sequencing the most valuable type-strain genomes for metagenomic binning, comparative biology and taxonomic classification.</title>
        <authorList>
            <person name="Goeker M."/>
        </authorList>
    </citation>
    <scope>NUCLEOTIDE SEQUENCE [LARGE SCALE GENOMIC DNA]</scope>
    <source>
        <strain evidence="5 6">DSM 26723</strain>
    </source>
</reference>
<comment type="catalytic activity">
    <reaction evidence="4">
        <text>L-cysteine + L-glutamate + ATP = gamma-L-glutamyl-L-cysteine + ADP + phosphate + H(+)</text>
        <dbReference type="Rhea" id="RHEA:13285"/>
        <dbReference type="ChEBI" id="CHEBI:15378"/>
        <dbReference type="ChEBI" id="CHEBI:29985"/>
        <dbReference type="ChEBI" id="CHEBI:30616"/>
        <dbReference type="ChEBI" id="CHEBI:35235"/>
        <dbReference type="ChEBI" id="CHEBI:43474"/>
        <dbReference type="ChEBI" id="CHEBI:58173"/>
        <dbReference type="ChEBI" id="CHEBI:456216"/>
        <dbReference type="EC" id="6.3.2.2"/>
    </reaction>
</comment>
<dbReference type="PANTHER" id="PTHR36510:SF1">
    <property type="entry name" value="GLUTAMATE--CYSTEINE LIGASE 2-RELATED"/>
    <property type="match status" value="1"/>
</dbReference>
<dbReference type="Gene3D" id="3.30.590.20">
    <property type="match status" value="1"/>
</dbReference>
<dbReference type="EMBL" id="JACHHZ010000004">
    <property type="protein sequence ID" value="MBB6094684.1"/>
    <property type="molecule type" value="Genomic_DNA"/>
</dbReference>
<protein>
    <recommendedName>
        <fullName evidence="4">Putative glutamate--cysteine ligase 2</fullName>
        <ecNumber evidence="4">6.3.2.2</ecNumber>
    </recommendedName>
    <alternativeName>
        <fullName evidence="4">Gamma-glutamylcysteine synthetase 2</fullName>
        <shortName evidence="4">GCS 2</shortName>
        <shortName evidence="4">Gamma-GCS 2</shortName>
    </alternativeName>
</protein>
<comment type="function">
    <text evidence="4">ATP-dependent carboxylate-amine ligase which exhibits weak glutamate--cysteine ligase activity.</text>
</comment>
<comment type="similarity">
    <text evidence="4">Belongs to the glutamate--cysteine ligase type 2 family. YbdK subfamily.</text>
</comment>
<evidence type="ECO:0000313" key="6">
    <source>
        <dbReference type="Proteomes" id="UP000588068"/>
    </source>
</evidence>
<dbReference type="EC" id="6.3.2.2" evidence="4"/>
<evidence type="ECO:0000256" key="2">
    <source>
        <dbReference type="ARBA" id="ARBA00022741"/>
    </source>
</evidence>
<keyword evidence="2 4" id="KW-0547">Nucleotide-binding</keyword>
<sequence length="386" mass="44100">MNRFPYTFGIEEEYFLAHASDGSLIARIPDHFLSRARARLGDSVTLELLQSQIEIASPILSDMREAYDCVVDLRRGLCELLDEEGLRLVAASTHPLGAWREQFVTEKPRYDRLLGDFRIVGQRNLVCGMHVHVAVPPGIDRVRLMNRLMPWLPVFLALSASSPFWDQRVTGLMSYRQAIYDEWPRSGIPDFFDDERDYQSFVDRLQKAGAIRDASYLWWAIRPALRFPTLELRIADACTRVEDTVALAALFRCLVAMLVRDPDYGNHRTTHTRRLIDENRWRAKRDGVAATMLDEQTGDVVPMKAVIDQLFDLVGEDADELGCKESLRQLYRILDQGTSANAQLRIYNECRAGGASSDEALRHVVKWICETTAVAERSDRVERKLP</sequence>
<evidence type="ECO:0000256" key="3">
    <source>
        <dbReference type="ARBA" id="ARBA00022840"/>
    </source>
</evidence>
<dbReference type="NCBIfam" id="NF010039">
    <property type="entry name" value="PRK13515.1"/>
    <property type="match status" value="1"/>
</dbReference>
<evidence type="ECO:0000313" key="5">
    <source>
        <dbReference type="EMBL" id="MBB6094684.1"/>
    </source>
</evidence>
<dbReference type="InterPro" id="IPR014746">
    <property type="entry name" value="Gln_synth/guanido_kin_cat_dom"/>
</dbReference>
<dbReference type="InterPro" id="IPR011793">
    <property type="entry name" value="YbdK"/>
</dbReference>
<dbReference type="RefSeq" id="WP_184334088.1">
    <property type="nucleotide sequence ID" value="NZ_JACHHZ010000004.1"/>
</dbReference>
<evidence type="ECO:0000256" key="4">
    <source>
        <dbReference type="HAMAP-Rule" id="MF_01609"/>
    </source>
</evidence>
<dbReference type="PANTHER" id="PTHR36510">
    <property type="entry name" value="GLUTAMATE--CYSTEINE LIGASE 2-RELATED"/>
    <property type="match status" value="1"/>
</dbReference>
<organism evidence="5 6">
    <name type="scientific">Povalibacter uvarum</name>
    <dbReference type="NCBI Taxonomy" id="732238"/>
    <lineage>
        <taxon>Bacteria</taxon>
        <taxon>Pseudomonadati</taxon>
        <taxon>Pseudomonadota</taxon>
        <taxon>Gammaproteobacteria</taxon>
        <taxon>Steroidobacterales</taxon>
        <taxon>Steroidobacteraceae</taxon>
        <taxon>Povalibacter</taxon>
    </lineage>
</organism>
<dbReference type="SUPFAM" id="SSF55931">
    <property type="entry name" value="Glutamine synthetase/guanido kinase"/>
    <property type="match status" value="1"/>
</dbReference>
<dbReference type="InterPro" id="IPR006336">
    <property type="entry name" value="GCS2"/>
</dbReference>
<keyword evidence="1 4" id="KW-0436">Ligase</keyword>
<dbReference type="Pfam" id="PF04107">
    <property type="entry name" value="GCS2"/>
    <property type="match status" value="1"/>
</dbReference>
<keyword evidence="6" id="KW-1185">Reference proteome</keyword>
<proteinExistence type="inferred from homology"/>
<dbReference type="NCBIfam" id="TIGR02050">
    <property type="entry name" value="gshA_cyan_rel"/>
    <property type="match status" value="1"/>
</dbReference>
<gene>
    <name evidence="5" type="ORF">HNQ60_003571</name>
</gene>
<name>A0A841HPW7_9GAMM</name>
<dbReference type="GO" id="GO:0005524">
    <property type="term" value="F:ATP binding"/>
    <property type="evidence" value="ECO:0007669"/>
    <property type="project" value="UniProtKB-KW"/>
</dbReference>
<dbReference type="Proteomes" id="UP000588068">
    <property type="component" value="Unassembled WGS sequence"/>
</dbReference>